<dbReference type="Proteomes" id="UP000220922">
    <property type="component" value="Unassembled WGS sequence"/>
</dbReference>
<comment type="caution">
    <text evidence="6">The sequence shown here is derived from an EMBL/GenBank/DDBJ whole genome shotgun (WGS) entry which is preliminary data.</text>
</comment>
<dbReference type="PANTHER" id="PTHR24567">
    <property type="entry name" value="CRP FAMILY TRANSCRIPTIONAL REGULATORY PROTEIN"/>
    <property type="match status" value="1"/>
</dbReference>
<dbReference type="Gene3D" id="1.10.10.10">
    <property type="entry name" value="Winged helix-like DNA-binding domain superfamily/Winged helix DNA-binding domain"/>
    <property type="match status" value="1"/>
</dbReference>
<sequence length="226" mass="25231">MLTEAQWTEAVALLPFLAHPDTAITRAFRHEAMLMRLPEGATIFSEGDACTSFSILLSGQVRVFKIGETGRELTLYRLARGESCILTASCLLSERQFPAIATVEQMVEAFVIPQTSFQGWIDTYPAWRAYIFQLIAQRLSTVMAVVDEIAFRRLDVRIAQFLLRGSDPLQATLSLTHQQIAVELGTSREVVSRILADFVDDRLVRVARGSVTILDRQALVERAEAS</sequence>
<evidence type="ECO:0000313" key="6">
    <source>
        <dbReference type="EMBL" id="PDW00349.1"/>
    </source>
</evidence>
<dbReference type="PROSITE" id="PS50042">
    <property type="entry name" value="CNMP_BINDING_3"/>
    <property type="match status" value="1"/>
</dbReference>
<gene>
    <name evidence="6" type="ORF">A9Q02_10140</name>
</gene>
<keyword evidence="1" id="KW-0805">Transcription regulation</keyword>
<evidence type="ECO:0000313" key="7">
    <source>
        <dbReference type="Proteomes" id="UP000220922"/>
    </source>
</evidence>
<dbReference type="InterPro" id="IPR036390">
    <property type="entry name" value="WH_DNA-bd_sf"/>
</dbReference>
<dbReference type="GO" id="GO:0003700">
    <property type="term" value="F:DNA-binding transcription factor activity"/>
    <property type="evidence" value="ECO:0007669"/>
    <property type="project" value="TreeGrafter"/>
</dbReference>
<proteinExistence type="predicted"/>
<evidence type="ECO:0000259" key="4">
    <source>
        <dbReference type="PROSITE" id="PS50042"/>
    </source>
</evidence>
<evidence type="ECO:0000256" key="2">
    <source>
        <dbReference type="ARBA" id="ARBA00023125"/>
    </source>
</evidence>
<dbReference type="InterPro" id="IPR018490">
    <property type="entry name" value="cNMP-bd_dom_sf"/>
</dbReference>
<dbReference type="Gene3D" id="2.60.120.10">
    <property type="entry name" value="Jelly Rolls"/>
    <property type="match status" value="1"/>
</dbReference>
<dbReference type="InterPro" id="IPR012318">
    <property type="entry name" value="HTH_CRP"/>
</dbReference>
<dbReference type="InterPro" id="IPR036388">
    <property type="entry name" value="WH-like_DNA-bd_sf"/>
</dbReference>
<dbReference type="SUPFAM" id="SSF51206">
    <property type="entry name" value="cAMP-binding domain-like"/>
    <property type="match status" value="1"/>
</dbReference>
<dbReference type="SMART" id="SM00100">
    <property type="entry name" value="cNMP"/>
    <property type="match status" value="1"/>
</dbReference>
<reference evidence="6 7" key="1">
    <citation type="submission" date="2016-05" db="EMBL/GenBank/DDBJ databases">
        <authorList>
            <person name="Lavstsen T."/>
            <person name="Jespersen J.S."/>
        </authorList>
    </citation>
    <scope>NUCLEOTIDE SEQUENCE [LARGE SCALE GENOMIC DNA]</scope>
    <source>
        <strain evidence="6 7">B7-9</strain>
    </source>
</reference>
<evidence type="ECO:0000256" key="1">
    <source>
        <dbReference type="ARBA" id="ARBA00023015"/>
    </source>
</evidence>
<dbReference type="RefSeq" id="WP_097651114.1">
    <property type="nucleotide sequence ID" value="NZ_LYXE01000046.1"/>
</dbReference>
<dbReference type="PANTHER" id="PTHR24567:SF74">
    <property type="entry name" value="HTH-TYPE TRANSCRIPTIONAL REGULATOR ARCR"/>
    <property type="match status" value="1"/>
</dbReference>
<feature type="domain" description="Cyclic nucleotide-binding" evidence="4">
    <location>
        <begin position="37"/>
        <end position="82"/>
    </location>
</feature>
<dbReference type="Pfam" id="PF13545">
    <property type="entry name" value="HTH_Crp_2"/>
    <property type="match status" value="1"/>
</dbReference>
<evidence type="ECO:0000259" key="5">
    <source>
        <dbReference type="PROSITE" id="PS51063"/>
    </source>
</evidence>
<dbReference type="EMBL" id="LYXE01000046">
    <property type="protein sequence ID" value="PDW00349.1"/>
    <property type="molecule type" value="Genomic_DNA"/>
</dbReference>
<keyword evidence="3" id="KW-0804">Transcription</keyword>
<dbReference type="GO" id="GO:0003677">
    <property type="term" value="F:DNA binding"/>
    <property type="evidence" value="ECO:0007669"/>
    <property type="project" value="UniProtKB-KW"/>
</dbReference>
<feature type="domain" description="HTH crp-type" evidence="5">
    <location>
        <begin position="152"/>
        <end position="217"/>
    </location>
</feature>
<dbReference type="InterPro" id="IPR000595">
    <property type="entry name" value="cNMP-bd_dom"/>
</dbReference>
<dbReference type="PROSITE" id="PS51063">
    <property type="entry name" value="HTH_CRP_2"/>
    <property type="match status" value="1"/>
</dbReference>
<dbReference type="InterPro" id="IPR050397">
    <property type="entry name" value="Env_Response_Regulators"/>
</dbReference>
<name>A0A2H3KQ35_9CHLR</name>
<dbReference type="SMART" id="SM00419">
    <property type="entry name" value="HTH_CRP"/>
    <property type="match status" value="1"/>
</dbReference>
<keyword evidence="7" id="KW-1185">Reference proteome</keyword>
<dbReference type="InterPro" id="IPR014710">
    <property type="entry name" value="RmlC-like_jellyroll"/>
</dbReference>
<organism evidence="6 7">
    <name type="scientific">Candidatus Chloroploca asiatica</name>
    <dbReference type="NCBI Taxonomy" id="1506545"/>
    <lineage>
        <taxon>Bacteria</taxon>
        <taxon>Bacillati</taxon>
        <taxon>Chloroflexota</taxon>
        <taxon>Chloroflexia</taxon>
        <taxon>Chloroflexales</taxon>
        <taxon>Chloroflexineae</taxon>
        <taxon>Oscillochloridaceae</taxon>
        <taxon>Candidatus Chloroploca</taxon>
    </lineage>
</organism>
<dbReference type="SUPFAM" id="SSF46785">
    <property type="entry name" value="Winged helix' DNA-binding domain"/>
    <property type="match status" value="1"/>
</dbReference>
<dbReference type="GO" id="GO:0005829">
    <property type="term" value="C:cytosol"/>
    <property type="evidence" value="ECO:0007669"/>
    <property type="project" value="TreeGrafter"/>
</dbReference>
<dbReference type="AlphaFoldDB" id="A0A2H3KQ35"/>
<dbReference type="Pfam" id="PF00027">
    <property type="entry name" value="cNMP_binding"/>
    <property type="match status" value="1"/>
</dbReference>
<dbReference type="OrthoDB" id="9776746at2"/>
<protein>
    <submittedName>
        <fullName evidence="6">Cyclic nucleotide-binding protein</fullName>
    </submittedName>
</protein>
<accession>A0A2H3KQ35</accession>
<dbReference type="CDD" id="cd00038">
    <property type="entry name" value="CAP_ED"/>
    <property type="match status" value="1"/>
</dbReference>
<keyword evidence="2" id="KW-0238">DNA-binding</keyword>
<evidence type="ECO:0000256" key="3">
    <source>
        <dbReference type="ARBA" id="ARBA00023163"/>
    </source>
</evidence>